<proteinExistence type="predicted"/>
<dbReference type="Pfam" id="PF11181">
    <property type="entry name" value="YflT"/>
    <property type="match status" value="1"/>
</dbReference>
<reference evidence="2 3" key="1">
    <citation type="submission" date="2016-10" db="EMBL/GenBank/DDBJ databases">
        <authorList>
            <person name="de Groot N.N."/>
        </authorList>
    </citation>
    <scope>NUCLEOTIDE SEQUENCE [LARGE SCALE GENOMIC DNA]</scope>
    <source>
        <strain evidence="2 3">DSM 23126</strain>
    </source>
</reference>
<evidence type="ECO:0000313" key="3">
    <source>
        <dbReference type="Proteomes" id="UP000199488"/>
    </source>
</evidence>
<feature type="domain" description="General stress protein 17M-like" evidence="1">
    <location>
        <begin position="6"/>
        <end position="93"/>
    </location>
</feature>
<keyword evidence="3" id="KW-1185">Reference proteome</keyword>
<gene>
    <name evidence="2" type="ORF">SAMN05421781_1215</name>
</gene>
<name>A0A1H2T2V1_9BACI</name>
<dbReference type="STRING" id="1122204.SAMN05421781_1215"/>
<evidence type="ECO:0000259" key="1">
    <source>
        <dbReference type="Pfam" id="PF11181"/>
    </source>
</evidence>
<dbReference type="Proteomes" id="UP000199488">
    <property type="component" value="Unassembled WGS sequence"/>
</dbReference>
<dbReference type="InterPro" id="IPR025889">
    <property type="entry name" value="GSP17M-like_dom"/>
</dbReference>
<dbReference type="EMBL" id="FNNC01000002">
    <property type="protein sequence ID" value="SDW38127.1"/>
    <property type="molecule type" value="Genomic_DNA"/>
</dbReference>
<dbReference type="RefSeq" id="WP_176967671.1">
    <property type="nucleotide sequence ID" value="NZ_FNNC01000002.1"/>
</dbReference>
<protein>
    <submittedName>
        <fullName evidence="2">Heat induced stress protein YflT</fullName>
    </submittedName>
</protein>
<sequence>MSTARIFISVEEAQKAVNKLKMQGIQREQIYALALESEKATAKELKVSDTEADVKSPMEFVKQFFRNGASDIYERLTKLGYSDKEARDLSEQLKEHNILIAVDEDPEKFSFEK</sequence>
<dbReference type="AlphaFoldDB" id="A0A1H2T2V1"/>
<evidence type="ECO:0000313" key="2">
    <source>
        <dbReference type="EMBL" id="SDW38127.1"/>
    </source>
</evidence>
<organism evidence="2 3">
    <name type="scientific">Marinococcus luteus</name>
    <dbReference type="NCBI Taxonomy" id="1122204"/>
    <lineage>
        <taxon>Bacteria</taxon>
        <taxon>Bacillati</taxon>
        <taxon>Bacillota</taxon>
        <taxon>Bacilli</taxon>
        <taxon>Bacillales</taxon>
        <taxon>Bacillaceae</taxon>
        <taxon>Marinococcus</taxon>
    </lineage>
</organism>
<accession>A0A1H2T2V1</accession>